<feature type="transmembrane region" description="Helical" evidence="8">
    <location>
        <begin position="335"/>
        <end position="354"/>
    </location>
</feature>
<dbReference type="GO" id="GO:0009103">
    <property type="term" value="P:lipopolysaccharide biosynthetic process"/>
    <property type="evidence" value="ECO:0007669"/>
    <property type="project" value="UniProtKB-ARBA"/>
</dbReference>
<evidence type="ECO:0000256" key="3">
    <source>
        <dbReference type="ARBA" id="ARBA00022676"/>
    </source>
</evidence>
<evidence type="ECO:0000256" key="4">
    <source>
        <dbReference type="ARBA" id="ARBA00022679"/>
    </source>
</evidence>
<reference evidence="10" key="1">
    <citation type="journal article" date="2020" name="mSystems">
        <title>Genome- and Community-Level Interaction Insights into Carbon Utilization and Element Cycling Functions of Hydrothermarchaeota in Hydrothermal Sediment.</title>
        <authorList>
            <person name="Zhou Z."/>
            <person name="Liu Y."/>
            <person name="Xu W."/>
            <person name="Pan J."/>
            <person name="Luo Z.H."/>
            <person name="Li M."/>
        </authorList>
    </citation>
    <scope>NUCLEOTIDE SEQUENCE [LARGE SCALE GENOMIC DNA]</scope>
    <source>
        <strain evidence="10">HyVt-483</strain>
    </source>
</reference>
<comment type="subcellular location">
    <subcellularLocation>
        <location evidence="1">Cell membrane</location>
        <topology evidence="1">Multi-pass membrane protein</topology>
    </subcellularLocation>
</comment>
<keyword evidence="6 8" id="KW-1133">Transmembrane helix</keyword>
<organism evidence="10">
    <name type="scientific">Thermosulfurimonas dismutans</name>
    <dbReference type="NCBI Taxonomy" id="999894"/>
    <lineage>
        <taxon>Bacteria</taxon>
        <taxon>Pseudomonadati</taxon>
        <taxon>Thermodesulfobacteriota</taxon>
        <taxon>Thermodesulfobacteria</taxon>
        <taxon>Thermodesulfobacteriales</taxon>
        <taxon>Thermodesulfobacteriaceae</taxon>
        <taxon>Thermosulfurimonas</taxon>
    </lineage>
</organism>
<feature type="transmembrane region" description="Helical" evidence="8">
    <location>
        <begin position="306"/>
        <end position="323"/>
    </location>
</feature>
<feature type="transmembrane region" description="Helical" evidence="8">
    <location>
        <begin position="154"/>
        <end position="187"/>
    </location>
</feature>
<keyword evidence="4" id="KW-0808">Transferase</keyword>
<keyword evidence="2" id="KW-1003">Cell membrane</keyword>
<accession>A0A7C3CTB7</accession>
<evidence type="ECO:0000256" key="7">
    <source>
        <dbReference type="ARBA" id="ARBA00023136"/>
    </source>
</evidence>
<keyword evidence="7 8" id="KW-0472">Membrane</keyword>
<dbReference type="InterPro" id="IPR038731">
    <property type="entry name" value="RgtA/B/C-like"/>
</dbReference>
<proteinExistence type="predicted"/>
<dbReference type="PANTHER" id="PTHR33908:SF11">
    <property type="entry name" value="MEMBRANE PROTEIN"/>
    <property type="match status" value="1"/>
</dbReference>
<evidence type="ECO:0000256" key="8">
    <source>
        <dbReference type="SAM" id="Phobius"/>
    </source>
</evidence>
<sequence length="488" mass="56287">MEKDKGALELLFSMEGIFLLAILAFRLGFIRELHLQLSPDEAYYWDWSRHLAWGYYSKPPMVAWLIALSTRFLGISEYAVRVPAVLCGMAFLVLFYLFVYRLFGKLPARWALFAAALIPIFTVFGLLMTIDPPLLLFWAGALYAGWKAAEENRWFYWGLLGVFCGLGLLTKQTMLAFGFFYGLWLLVFRKELLRGFGPWLALGLAFLIWAPNLYWIATHHWVTLHHTEHHFKEEGLSLFGPVRFLGEQAGVLSPLLLILFIWVSWQILRRKDWRSEPRLTYLWVLSAWPYLAVLPLSLFRKVNANWPMPFFVAGLALTAGVIFSLRGRGAKWLRLLYVAGVGMALVGTALLYQLPRFPQKFPPSLAGLLFRFYGWKELARVVDSHRRPGEALVTDHRYLASELAFYLPDHPQVYQIPVSPPRTQYHLWGIPRNLCGKPVLWVMKDAHRPPDPRAVPVLRESIPLPGKRKRDFSLWRGFFIMKLCSLSG</sequence>
<evidence type="ECO:0000259" key="9">
    <source>
        <dbReference type="Pfam" id="PF13231"/>
    </source>
</evidence>
<evidence type="ECO:0000256" key="2">
    <source>
        <dbReference type="ARBA" id="ARBA00022475"/>
    </source>
</evidence>
<comment type="caution">
    <text evidence="10">The sequence shown here is derived from an EMBL/GenBank/DDBJ whole genome shotgun (WGS) entry which is preliminary data.</text>
</comment>
<dbReference type="EMBL" id="DRMH01000073">
    <property type="protein sequence ID" value="HFC97893.1"/>
    <property type="molecule type" value="Genomic_DNA"/>
</dbReference>
<evidence type="ECO:0000256" key="1">
    <source>
        <dbReference type="ARBA" id="ARBA00004651"/>
    </source>
</evidence>
<evidence type="ECO:0000256" key="6">
    <source>
        <dbReference type="ARBA" id="ARBA00022989"/>
    </source>
</evidence>
<gene>
    <name evidence="10" type="ORF">ENJ40_05485</name>
</gene>
<keyword evidence="5 8" id="KW-0812">Transmembrane</keyword>
<dbReference type="GO" id="GO:0005886">
    <property type="term" value="C:plasma membrane"/>
    <property type="evidence" value="ECO:0007669"/>
    <property type="project" value="UniProtKB-SubCell"/>
</dbReference>
<keyword evidence="3" id="KW-0328">Glycosyltransferase</keyword>
<feature type="transmembrane region" description="Helical" evidence="8">
    <location>
        <begin position="199"/>
        <end position="217"/>
    </location>
</feature>
<feature type="transmembrane region" description="Helical" evidence="8">
    <location>
        <begin position="110"/>
        <end position="130"/>
    </location>
</feature>
<name>A0A7C3CTB7_9BACT</name>
<feature type="transmembrane region" description="Helical" evidence="8">
    <location>
        <begin position="249"/>
        <end position="268"/>
    </location>
</feature>
<dbReference type="InterPro" id="IPR050297">
    <property type="entry name" value="LipidA_mod_glycosyltrf_83"/>
</dbReference>
<evidence type="ECO:0000256" key="5">
    <source>
        <dbReference type="ARBA" id="ARBA00022692"/>
    </source>
</evidence>
<dbReference type="GO" id="GO:0016763">
    <property type="term" value="F:pentosyltransferase activity"/>
    <property type="evidence" value="ECO:0007669"/>
    <property type="project" value="TreeGrafter"/>
</dbReference>
<feature type="transmembrane region" description="Helical" evidence="8">
    <location>
        <begin position="78"/>
        <end position="98"/>
    </location>
</feature>
<protein>
    <submittedName>
        <fullName evidence="10">Glycosyltransferase family 39 protein</fullName>
    </submittedName>
</protein>
<dbReference type="Proteomes" id="UP000886043">
    <property type="component" value="Unassembled WGS sequence"/>
</dbReference>
<evidence type="ECO:0000313" key="10">
    <source>
        <dbReference type="EMBL" id="HFC97893.1"/>
    </source>
</evidence>
<feature type="transmembrane region" description="Helical" evidence="8">
    <location>
        <begin position="7"/>
        <end position="29"/>
    </location>
</feature>
<dbReference type="AlphaFoldDB" id="A0A7C3CTB7"/>
<dbReference type="Pfam" id="PF13231">
    <property type="entry name" value="PMT_2"/>
    <property type="match status" value="1"/>
</dbReference>
<dbReference type="PANTHER" id="PTHR33908">
    <property type="entry name" value="MANNOSYLTRANSFERASE YKCB-RELATED"/>
    <property type="match status" value="1"/>
</dbReference>
<feature type="transmembrane region" description="Helical" evidence="8">
    <location>
        <begin position="280"/>
        <end position="300"/>
    </location>
</feature>
<feature type="domain" description="Glycosyltransferase RgtA/B/C/D-like" evidence="9">
    <location>
        <begin position="57"/>
        <end position="215"/>
    </location>
</feature>